<dbReference type="RefSeq" id="WP_093042635.1">
    <property type="nucleotide sequence ID" value="NZ_FNQR01000002.1"/>
</dbReference>
<dbReference type="PANTHER" id="PTHR43084:SF1">
    <property type="entry name" value="PERSULFIDE DIOXYGENASE ETHE1, MITOCHONDRIAL"/>
    <property type="match status" value="1"/>
</dbReference>
<evidence type="ECO:0000313" key="3">
    <source>
        <dbReference type="EMBL" id="SEA06758.1"/>
    </source>
</evidence>
<gene>
    <name evidence="3" type="ORF">SAMN05421743_102361</name>
</gene>
<feature type="domain" description="Rhodanese" evidence="2">
    <location>
        <begin position="278"/>
        <end position="308"/>
    </location>
</feature>
<keyword evidence="3" id="KW-0378">Hydrolase</keyword>
<evidence type="ECO:0000256" key="1">
    <source>
        <dbReference type="ARBA" id="ARBA00022723"/>
    </source>
</evidence>
<dbReference type="SUPFAM" id="SSF52821">
    <property type="entry name" value="Rhodanese/Cell cycle control phosphatase"/>
    <property type="match status" value="2"/>
</dbReference>
<keyword evidence="4" id="KW-1185">Reference proteome</keyword>
<dbReference type="SUPFAM" id="SSF56281">
    <property type="entry name" value="Metallo-hydrolase/oxidoreductase"/>
    <property type="match status" value="1"/>
</dbReference>
<dbReference type="CDD" id="cd00158">
    <property type="entry name" value="RHOD"/>
    <property type="match status" value="1"/>
</dbReference>
<sequence>MYFKYFFDENLAQMSYLIGCQATGEALVVDPARDITPYLETAEAEGFNITATTETHIHADFVSGARELSKRTNAKLYLSNEGGGDWKYQYLDDVDHELLNDGDKFYIGKVRFDVMHTPGHTPESLSFVLTDEGGGSEVPMGVFTGDFVFVGDVGRPDLLEKAAGEEGTSEKGAHQMFDSLKKFKELPDHAQLWPGHGAGSACGKSLGAVPTSTVGYEKINNWAVKQENEDEFVKNLLSGQPEPPKYFAMMKKINKEGPDFLEDKDLEQISIDKLEDYKKNGAIILDTRPKQIFAKGHLEETINIPFNKSFANWAGWMMDYDKDIVLIADEEDTYDINLTLQSIGLDRAVAYVKADEVSKQPNLETYENITPKELHEKYQQDDDYVTLDVREESEWNEGHLEDAEHIFVGTLPDNLDKIPEGKTPVVHCLSGARSAIATSVLQKHGFKDVKNLEGGYAAWTKEDLPVVREK</sequence>
<dbReference type="InterPro" id="IPR036873">
    <property type="entry name" value="Rhodanese-like_dom_sf"/>
</dbReference>
<dbReference type="GO" id="GO:0050313">
    <property type="term" value="F:sulfur dioxygenase activity"/>
    <property type="evidence" value="ECO:0007669"/>
    <property type="project" value="InterPro"/>
</dbReference>
<dbReference type="AlphaFoldDB" id="A0A1H3Y7D4"/>
<proteinExistence type="predicted"/>
<evidence type="ECO:0000259" key="2">
    <source>
        <dbReference type="PROSITE" id="PS50206"/>
    </source>
</evidence>
<dbReference type="GO" id="GO:0006749">
    <property type="term" value="P:glutathione metabolic process"/>
    <property type="evidence" value="ECO:0007669"/>
    <property type="project" value="InterPro"/>
</dbReference>
<dbReference type="Pfam" id="PF00581">
    <property type="entry name" value="Rhodanese"/>
    <property type="match status" value="2"/>
</dbReference>
<accession>A0A1H3Y7D4</accession>
<dbReference type="GO" id="GO:0046872">
    <property type="term" value="F:metal ion binding"/>
    <property type="evidence" value="ECO:0007669"/>
    <property type="project" value="UniProtKB-KW"/>
</dbReference>
<name>A0A1H3Y7D4_9BACI</name>
<dbReference type="STRING" id="571932.SAMN05421743_102361"/>
<dbReference type="PANTHER" id="PTHR43084">
    <property type="entry name" value="PERSULFIDE DIOXYGENASE ETHE1"/>
    <property type="match status" value="1"/>
</dbReference>
<keyword evidence="1" id="KW-0479">Metal-binding</keyword>
<dbReference type="Gene3D" id="3.60.15.10">
    <property type="entry name" value="Ribonuclease Z/Hydroxyacylglutathione hydrolase-like"/>
    <property type="match status" value="1"/>
</dbReference>
<dbReference type="InterPro" id="IPR001763">
    <property type="entry name" value="Rhodanese-like_dom"/>
</dbReference>
<evidence type="ECO:0000313" key="4">
    <source>
        <dbReference type="Proteomes" id="UP000198584"/>
    </source>
</evidence>
<dbReference type="CDD" id="cd07724">
    <property type="entry name" value="POD-like_MBL-fold"/>
    <property type="match status" value="1"/>
</dbReference>
<dbReference type="Proteomes" id="UP000198584">
    <property type="component" value="Unassembled WGS sequence"/>
</dbReference>
<dbReference type="OrthoDB" id="9784009at2"/>
<dbReference type="InterPro" id="IPR036866">
    <property type="entry name" value="RibonucZ/Hydroxyglut_hydro"/>
</dbReference>
<dbReference type="FunFam" id="3.40.250.10:FF:000049">
    <property type="entry name" value="Phage shock protein E"/>
    <property type="match status" value="1"/>
</dbReference>
<dbReference type="EMBL" id="FNQR01000002">
    <property type="protein sequence ID" value="SEA06758.1"/>
    <property type="molecule type" value="Genomic_DNA"/>
</dbReference>
<dbReference type="InterPro" id="IPR001279">
    <property type="entry name" value="Metallo-B-lactamas"/>
</dbReference>
<dbReference type="Pfam" id="PF00753">
    <property type="entry name" value="Lactamase_B"/>
    <property type="match status" value="1"/>
</dbReference>
<dbReference type="GO" id="GO:0070813">
    <property type="term" value="P:hydrogen sulfide metabolic process"/>
    <property type="evidence" value="ECO:0007669"/>
    <property type="project" value="TreeGrafter"/>
</dbReference>
<dbReference type="SMART" id="SM00849">
    <property type="entry name" value="Lactamase_B"/>
    <property type="match status" value="1"/>
</dbReference>
<dbReference type="GO" id="GO:0016787">
    <property type="term" value="F:hydrolase activity"/>
    <property type="evidence" value="ECO:0007669"/>
    <property type="project" value="UniProtKB-KW"/>
</dbReference>
<protein>
    <submittedName>
        <fullName evidence="3">Hydroxyacylglutathione hydrolase</fullName>
    </submittedName>
</protein>
<dbReference type="InterPro" id="IPR051682">
    <property type="entry name" value="Mito_Persulfide_Diox"/>
</dbReference>
<feature type="domain" description="Rhodanese" evidence="2">
    <location>
        <begin position="380"/>
        <end position="468"/>
    </location>
</feature>
<dbReference type="Gene3D" id="3.40.250.10">
    <property type="entry name" value="Rhodanese-like domain"/>
    <property type="match status" value="2"/>
</dbReference>
<organism evidence="3 4">
    <name type="scientific">Thalassobacillus cyri</name>
    <dbReference type="NCBI Taxonomy" id="571932"/>
    <lineage>
        <taxon>Bacteria</taxon>
        <taxon>Bacillati</taxon>
        <taxon>Bacillota</taxon>
        <taxon>Bacilli</taxon>
        <taxon>Bacillales</taxon>
        <taxon>Bacillaceae</taxon>
        <taxon>Thalassobacillus</taxon>
    </lineage>
</organism>
<reference evidence="3 4" key="1">
    <citation type="submission" date="2016-10" db="EMBL/GenBank/DDBJ databases">
        <authorList>
            <person name="de Groot N.N."/>
        </authorList>
    </citation>
    <scope>NUCLEOTIDE SEQUENCE [LARGE SCALE GENOMIC DNA]</scope>
    <source>
        <strain evidence="3 4">CCM7597</strain>
    </source>
</reference>
<dbReference type="SMART" id="SM00450">
    <property type="entry name" value="RHOD"/>
    <property type="match status" value="1"/>
</dbReference>
<dbReference type="InterPro" id="IPR044528">
    <property type="entry name" value="POD-like_MBL-fold"/>
</dbReference>
<dbReference type="FunFam" id="3.60.15.10:FF:000030">
    <property type="entry name" value="Metallo-beta-lactamase family protein"/>
    <property type="match status" value="1"/>
</dbReference>
<dbReference type="PROSITE" id="PS50206">
    <property type="entry name" value="RHODANESE_3"/>
    <property type="match status" value="2"/>
</dbReference>